<dbReference type="RefSeq" id="WP_085302221.1">
    <property type="nucleotide sequence ID" value="NZ_AP022594.1"/>
</dbReference>
<keyword evidence="2" id="KW-1133">Transmembrane helix</keyword>
<feature type="region of interest" description="Disordered" evidence="1">
    <location>
        <begin position="1"/>
        <end position="51"/>
    </location>
</feature>
<dbReference type="Pfam" id="PF14230">
    <property type="entry name" value="DUF4333"/>
    <property type="match status" value="1"/>
</dbReference>
<proteinExistence type="predicted"/>
<name>A0A7I7SBQ4_9MYCO</name>
<dbReference type="InterPro" id="IPR025637">
    <property type="entry name" value="DUF4333"/>
</dbReference>
<reference evidence="3 4" key="1">
    <citation type="submission" date="2017-04" db="EMBL/GenBank/DDBJ databases">
        <title>The new phylogeny of genus Mycobacterium.</title>
        <authorList>
            <person name="Tortoli E."/>
            <person name="Trovato A."/>
            <person name="Cirillo D.M."/>
        </authorList>
    </citation>
    <scope>NUCLEOTIDE SEQUENCE [LARGE SCALE GENOMIC DNA]</scope>
    <source>
        <strain evidence="3 4">KCTC 19819</strain>
    </source>
</reference>
<keyword evidence="2" id="KW-0472">Membrane</keyword>
<evidence type="ECO:0000256" key="1">
    <source>
        <dbReference type="SAM" id="MobiDB-lite"/>
    </source>
</evidence>
<keyword evidence="2" id="KW-0812">Transmembrane</keyword>
<comment type="caution">
    <text evidence="3">The sequence shown here is derived from an EMBL/GenBank/DDBJ whole genome shotgun (WGS) entry which is preliminary data.</text>
</comment>
<organism evidence="3 4">
    <name type="scientific">Mycolicibacillus koreensis</name>
    <dbReference type="NCBI Taxonomy" id="1069220"/>
    <lineage>
        <taxon>Bacteria</taxon>
        <taxon>Bacillati</taxon>
        <taxon>Actinomycetota</taxon>
        <taxon>Actinomycetes</taxon>
        <taxon>Mycobacteriales</taxon>
        <taxon>Mycobacteriaceae</taxon>
        <taxon>Mycolicibacillus</taxon>
    </lineage>
</organism>
<keyword evidence="4" id="KW-1185">Reference proteome</keyword>
<evidence type="ECO:0000313" key="4">
    <source>
        <dbReference type="Proteomes" id="UP000193577"/>
    </source>
</evidence>
<gene>
    <name evidence="3" type="ORF">B8W67_03065</name>
</gene>
<dbReference type="Proteomes" id="UP000193577">
    <property type="component" value="Unassembled WGS sequence"/>
</dbReference>
<dbReference type="EMBL" id="NCXO01000004">
    <property type="protein sequence ID" value="OSC35389.1"/>
    <property type="molecule type" value="Genomic_DNA"/>
</dbReference>
<feature type="compositionally biased region" description="Pro residues" evidence="1">
    <location>
        <begin position="16"/>
        <end position="29"/>
    </location>
</feature>
<dbReference type="AlphaFoldDB" id="A0A7I7SBQ4"/>
<accession>A0A7I7SBQ4</accession>
<evidence type="ECO:0000313" key="3">
    <source>
        <dbReference type="EMBL" id="OSC35389.1"/>
    </source>
</evidence>
<evidence type="ECO:0000256" key="2">
    <source>
        <dbReference type="SAM" id="Phobius"/>
    </source>
</evidence>
<feature type="transmembrane region" description="Helical" evidence="2">
    <location>
        <begin position="55"/>
        <end position="80"/>
    </location>
</feature>
<protein>
    <submittedName>
        <fullName evidence="3">Uncharacterized protein</fullName>
    </submittedName>
</protein>
<dbReference type="OrthoDB" id="3625154at2"/>
<sequence>MSRPRRPGPADEPTQPAVPPVRRPPPPAAPYRRPSPAAPAPQRAERGGRAKDSRWVTALLASVIAVSAVMAGAILVLGFWKPGYFVKTRLDINEVIAGAQSVITDSSTGYGLTGASVTSCNGGKSPTITVGLSFTCEVSVDGAVRTVVVTIEDAEGTYGVSAPR</sequence>